<keyword evidence="4" id="KW-1185">Reference proteome</keyword>
<dbReference type="InterPro" id="IPR012674">
    <property type="entry name" value="Calycin"/>
</dbReference>
<sequence length="131" mass="15027">MKAFKLFLFLTALMAPTAFAVELAQETRMLDGVSITYKYTNDRAYNVRFEPQGLSYRYLTGSKPDKWWGPFPYTAFEVEPNQYLASWFEKDYGDYVTLLINFDNNLLYGSAIIAGAEVHFHGAKISQIIGR</sequence>
<dbReference type="EMBL" id="CP051180">
    <property type="protein sequence ID" value="QIZ78167.1"/>
    <property type="molecule type" value="Genomic_DNA"/>
</dbReference>
<dbReference type="Pfam" id="PF10703">
    <property type="entry name" value="MoaF"/>
    <property type="match status" value="1"/>
</dbReference>
<dbReference type="Proteomes" id="UP000501602">
    <property type="component" value="Chromosome"/>
</dbReference>
<reference evidence="3 4" key="1">
    <citation type="submission" date="2020-04" db="EMBL/GenBank/DDBJ databases">
        <title>Ferrimonas sp. S7 isolated from sea water.</title>
        <authorList>
            <person name="Bae S.S."/>
            <person name="Baek K."/>
        </authorList>
    </citation>
    <scope>NUCLEOTIDE SEQUENCE [LARGE SCALE GENOMIC DNA]</scope>
    <source>
        <strain evidence="3 4">S7</strain>
    </source>
</reference>
<dbReference type="InterPro" id="IPR024724">
    <property type="entry name" value="MoaF_N"/>
</dbReference>
<gene>
    <name evidence="3" type="ORF">HER31_15415</name>
</gene>
<dbReference type="Gene3D" id="2.40.128.20">
    <property type="match status" value="1"/>
</dbReference>
<name>A0A6H1UGD7_9GAMM</name>
<dbReference type="RefSeq" id="WP_168661869.1">
    <property type="nucleotide sequence ID" value="NZ_CP051180.1"/>
</dbReference>
<protein>
    <recommendedName>
        <fullName evidence="2">Molybdenum cofactor biosynthesis protein F N-terminal domain-containing protein</fullName>
    </recommendedName>
</protein>
<feature type="chain" id="PRO_5026220026" description="Molybdenum cofactor biosynthesis protein F N-terminal domain-containing protein" evidence="1">
    <location>
        <begin position="21"/>
        <end position="131"/>
    </location>
</feature>
<feature type="signal peptide" evidence="1">
    <location>
        <begin position="1"/>
        <end position="20"/>
    </location>
</feature>
<dbReference type="KEGG" id="fes:HER31_15415"/>
<evidence type="ECO:0000313" key="3">
    <source>
        <dbReference type="EMBL" id="QIZ78167.1"/>
    </source>
</evidence>
<feature type="domain" description="Molybdenum cofactor biosynthesis protein F N-terminal" evidence="2">
    <location>
        <begin position="18"/>
        <end position="106"/>
    </location>
</feature>
<organism evidence="3 4">
    <name type="scientific">Ferrimonas lipolytica</name>
    <dbReference type="NCBI Taxonomy" id="2724191"/>
    <lineage>
        <taxon>Bacteria</taxon>
        <taxon>Pseudomonadati</taxon>
        <taxon>Pseudomonadota</taxon>
        <taxon>Gammaproteobacteria</taxon>
        <taxon>Alteromonadales</taxon>
        <taxon>Ferrimonadaceae</taxon>
        <taxon>Ferrimonas</taxon>
    </lineage>
</organism>
<accession>A0A6H1UGD7</accession>
<proteinExistence type="predicted"/>
<evidence type="ECO:0000313" key="4">
    <source>
        <dbReference type="Proteomes" id="UP000501602"/>
    </source>
</evidence>
<keyword evidence="1" id="KW-0732">Signal</keyword>
<evidence type="ECO:0000259" key="2">
    <source>
        <dbReference type="Pfam" id="PF10703"/>
    </source>
</evidence>
<evidence type="ECO:0000256" key="1">
    <source>
        <dbReference type="SAM" id="SignalP"/>
    </source>
</evidence>
<dbReference type="AlphaFoldDB" id="A0A6H1UGD7"/>